<dbReference type="PANTHER" id="PTHR42999:SF1">
    <property type="entry name" value="PENTAPEPTIDE REPEAT-CONTAINING PROTEIN"/>
    <property type="match status" value="1"/>
</dbReference>
<reference evidence="1" key="1">
    <citation type="journal article" date="2010" name="Microbiol. Resour. Announc.">
        <title>Comparative genomics of the bacterial genus Listeria: Genome evolution is characterized by limited gene acquisition and limited gene loss.</title>
        <authorList>
            <person name="den Bakker H.C."/>
            <person name="Cummings C.A."/>
            <person name="Ferreira V."/>
            <person name="Vatta P."/>
            <person name="Orsi R.H."/>
            <person name="Degoricija L."/>
            <person name="Barker M."/>
            <person name="Petrauskene O."/>
            <person name="Furtado M.R."/>
            <person name="Wiedmann M."/>
        </authorList>
    </citation>
    <scope>NUCLEOTIDE SEQUENCE [LARGE SCALE GENOMIC DNA]</scope>
    <source>
        <strain evidence="1">FSL N1-067</strain>
    </source>
</reference>
<dbReference type="Pfam" id="PF13599">
    <property type="entry name" value="Pentapeptide_4"/>
    <property type="match status" value="1"/>
</dbReference>
<gene>
    <name evidence="1" type="ORF">NT03LS_0164</name>
</gene>
<dbReference type="Proteomes" id="UP000004302">
    <property type="component" value="Chromosome"/>
</dbReference>
<dbReference type="PANTHER" id="PTHR42999">
    <property type="entry name" value="ANTIBIOTIC RESISTANCE PROTEIN MCBG"/>
    <property type="match status" value="1"/>
</dbReference>
<dbReference type="InterPro" id="IPR001646">
    <property type="entry name" value="5peptide_repeat"/>
</dbReference>
<evidence type="ECO:0000313" key="1">
    <source>
        <dbReference type="EMBL" id="EFS01625.1"/>
    </source>
</evidence>
<organism evidence="1">
    <name type="scientific">Listeria seeligeri FSL N1-067</name>
    <dbReference type="NCBI Taxonomy" id="702453"/>
    <lineage>
        <taxon>Bacteria</taxon>
        <taxon>Bacillati</taxon>
        <taxon>Bacillota</taxon>
        <taxon>Bacilli</taxon>
        <taxon>Bacillales</taxon>
        <taxon>Listeriaceae</taxon>
        <taxon>Listeria</taxon>
    </lineage>
</organism>
<sequence>MRYNKSESEVKMMKKITAPRIPDEDLQVYPDDTYVIEDIGEISEQIFKKTILTGEIFEHFNLETVVFDGCVFDSVSLVSVNLTDVIFRNCDLSNLDLMGAVIHRVRFENCKLIGVNFSDATLRNCVFDDCYADYVAFRYANLKWVSFDSGAYTNSDFSGAQLVDTYLERLDLNKAQFLNCALSGIDISSCIFESITAMPQDLKGVNIDYSHAPALMPLFGIRVK</sequence>
<comment type="caution">
    <text evidence="1">The sequence shown here is derived from an EMBL/GenBank/DDBJ whole genome shotgun (WGS) entry which is preliminary data.</text>
</comment>
<dbReference type="PATRIC" id="fig|702453.3.peg.125"/>
<proteinExistence type="predicted"/>
<dbReference type="InterPro" id="IPR052949">
    <property type="entry name" value="PA_immunity-related"/>
</dbReference>
<dbReference type="EMBL" id="ADXJ01000074">
    <property type="protein sequence ID" value="EFS01625.1"/>
    <property type="molecule type" value="Genomic_DNA"/>
</dbReference>
<dbReference type="SUPFAM" id="SSF141571">
    <property type="entry name" value="Pentapeptide repeat-like"/>
    <property type="match status" value="1"/>
</dbReference>
<dbReference type="HOGENOM" id="CLU_033401_5_0_9"/>
<protein>
    <submittedName>
        <fullName evidence="1">Pentapeptide repeat-containing protein</fullName>
    </submittedName>
</protein>
<dbReference type="Gene3D" id="2.160.20.80">
    <property type="entry name" value="E3 ubiquitin-protein ligase SopA"/>
    <property type="match status" value="1"/>
</dbReference>
<accession>E3ZL75</accession>
<name>E3ZL75_LISSE</name>
<dbReference type="AlphaFoldDB" id="E3ZL75"/>